<sequence length="190" mass="21047">MPLTTSHSEVTSGPHSASSDIEIPMSSAPLAELPSYYLTLYLEPLKVLPPATSHIPSGHSSDECYLTTDPDHWTYGTNSFTIVTRDQQVPFFELRRGHPKLIPSTQYPNTYVAFDLAINFIFIPNIDPDETYKHKPIYIHNSYDPEYLIQTTGSPTDSESKPEPPATTSPSTEPSKSSEPTESTEPSQSS</sequence>
<name>A0A9P5XI80_9AGAR</name>
<keyword evidence="3" id="KW-1185">Reference proteome</keyword>
<gene>
    <name evidence="2" type="ORF">P691DRAFT_757838</name>
</gene>
<dbReference type="Proteomes" id="UP000807342">
    <property type="component" value="Unassembled WGS sequence"/>
</dbReference>
<organism evidence="2 3">
    <name type="scientific">Macrolepiota fuliginosa MF-IS2</name>
    <dbReference type="NCBI Taxonomy" id="1400762"/>
    <lineage>
        <taxon>Eukaryota</taxon>
        <taxon>Fungi</taxon>
        <taxon>Dikarya</taxon>
        <taxon>Basidiomycota</taxon>
        <taxon>Agaricomycotina</taxon>
        <taxon>Agaricomycetes</taxon>
        <taxon>Agaricomycetidae</taxon>
        <taxon>Agaricales</taxon>
        <taxon>Agaricineae</taxon>
        <taxon>Agaricaceae</taxon>
        <taxon>Macrolepiota</taxon>
    </lineage>
</organism>
<evidence type="ECO:0000256" key="1">
    <source>
        <dbReference type="SAM" id="MobiDB-lite"/>
    </source>
</evidence>
<dbReference type="AlphaFoldDB" id="A0A9P5XI80"/>
<comment type="caution">
    <text evidence="2">The sequence shown here is derived from an EMBL/GenBank/DDBJ whole genome shotgun (WGS) entry which is preliminary data.</text>
</comment>
<protein>
    <submittedName>
        <fullName evidence="2">Uncharacterized protein</fullName>
    </submittedName>
</protein>
<evidence type="ECO:0000313" key="3">
    <source>
        <dbReference type="Proteomes" id="UP000807342"/>
    </source>
</evidence>
<proteinExistence type="predicted"/>
<feature type="region of interest" description="Disordered" evidence="1">
    <location>
        <begin position="148"/>
        <end position="190"/>
    </location>
</feature>
<accession>A0A9P5XI80</accession>
<feature type="compositionally biased region" description="Polar residues" evidence="1">
    <location>
        <begin position="1"/>
        <end position="19"/>
    </location>
</feature>
<feature type="region of interest" description="Disordered" evidence="1">
    <location>
        <begin position="1"/>
        <end position="21"/>
    </location>
</feature>
<evidence type="ECO:0000313" key="2">
    <source>
        <dbReference type="EMBL" id="KAF9450869.1"/>
    </source>
</evidence>
<feature type="compositionally biased region" description="Low complexity" evidence="1">
    <location>
        <begin position="166"/>
        <end position="190"/>
    </location>
</feature>
<dbReference type="EMBL" id="MU151096">
    <property type="protein sequence ID" value="KAF9450869.1"/>
    <property type="molecule type" value="Genomic_DNA"/>
</dbReference>
<reference evidence="2" key="1">
    <citation type="submission" date="2020-11" db="EMBL/GenBank/DDBJ databases">
        <authorList>
            <consortium name="DOE Joint Genome Institute"/>
            <person name="Ahrendt S."/>
            <person name="Riley R."/>
            <person name="Andreopoulos W."/>
            <person name="Labutti K."/>
            <person name="Pangilinan J."/>
            <person name="Ruiz-Duenas F.J."/>
            <person name="Barrasa J.M."/>
            <person name="Sanchez-Garcia M."/>
            <person name="Camarero S."/>
            <person name="Miyauchi S."/>
            <person name="Serrano A."/>
            <person name="Linde D."/>
            <person name="Babiker R."/>
            <person name="Drula E."/>
            <person name="Ayuso-Fernandez I."/>
            <person name="Pacheco R."/>
            <person name="Padilla G."/>
            <person name="Ferreira P."/>
            <person name="Barriuso J."/>
            <person name="Kellner H."/>
            <person name="Castanera R."/>
            <person name="Alfaro M."/>
            <person name="Ramirez L."/>
            <person name="Pisabarro A.G."/>
            <person name="Kuo A."/>
            <person name="Tritt A."/>
            <person name="Lipzen A."/>
            <person name="He G."/>
            <person name="Yan M."/>
            <person name="Ng V."/>
            <person name="Cullen D."/>
            <person name="Martin F."/>
            <person name="Rosso M.-N."/>
            <person name="Henrissat B."/>
            <person name="Hibbett D."/>
            <person name="Martinez A.T."/>
            <person name="Grigoriev I.V."/>
        </authorList>
    </citation>
    <scope>NUCLEOTIDE SEQUENCE</scope>
    <source>
        <strain evidence="2">MF-IS2</strain>
    </source>
</reference>